<dbReference type="Proteomes" id="UP000005801">
    <property type="component" value="Unassembled WGS sequence"/>
</dbReference>
<comment type="caution">
    <text evidence="2">The sequence shown here is derived from an EMBL/GenBank/DDBJ whole genome shotgun (WGS) entry which is preliminary data.</text>
</comment>
<protein>
    <recommendedName>
        <fullName evidence="4">DUF839 domain-containing protein</fullName>
    </recommendedName>
</protein>
<accession>A6G475</accession>
<feature type="region of interest" description="Disordered" evidence="1">
    <location>
        <begin position="408"/>
        <end position="506"/>
    </location>
</feature>
<dbReference type="Pfam" id="PF05787">
    <property type="entry name" value="PhoX"/>
    <property type="match status" value="1"/>
</dbReference>
<dbReference type="PANTHER" id="PTHR35399:SF4">
    <property type="entry name" value="MEMBRANE PROTEIN"/>
    <property type="match status" value="1"/>
</dbReference>
<name>A6G475_9BACT</name>
<evidence type="ECO:0000313" key="2">
    <source>
        <dbReference type="EMBL" id="EDM79398.1"/>
    </source>
</evidence>
<evidence type="ECO:0000313" key="3">
    <source>
        <dbReference type="Proteomes" id="UP000005801"/>
    </source>
</evidence>
<dbReference type="InterPro" id="IPR008557">
    <property type="entry name" value="PhoX"/>
</dbReference>
<dbReference type="PANTHER" id="PTHR35399">
    <property type="entry name" value="SLR8030 PROTEIN"/>
    <property type="match status" value="1"/>
</dbReference>
<proteinExistence type="predicted"/>
<sequence>MITSGAASLAAALATLASNRRAAARGRWGDLVSDPNGILDLPEGFSYAIIEEAGEDMDDGYRVPGRPDGMACFEGPDDTLILMRNHENSVGDILNGPYKLGQLPPDEAYEAAAMGGVTRLVIDAGTYERISSNLVLVGTVRNCAGGPSPWGWLSCEENVDINGGVRHGYTFVCPTDADSVQDPQPVEGYGRYNHEAVAVDPSNFHAYLSEDRGDSCLYRFVPDDMSDPFTGQLQALRVVGQDNFATTNMDPGDVVDVDWVDIDEPDPDSDSVRDEAQDKGAAIIVRGEGMWFFEGQVYICSTSGGPAGAGQIFRLIDGDSPTLECVVSSTSTSVLDKPDNITVAPWGEVFMAEDGGGDQYIRWINDQGEVCDFARNATSDSEFAGVCFSPDGQALFVNIQGDGLTLVVTGPFPEMMGGEEEETDTGEETDTEESTDTGETEDTGETDTTDGSTEESGSSGDESGTDGSSGEDEIGDDTEGTGGGADGGSLDEEGCACSTDEGGSSGVAAAAVVAAVGVRSLLDLDD</sequence>
<feature type="compositionally biased region" description="Acidic residues" evidence="1">
    <location>
        <begin position="417"/>
        <end position="448"/>
    </location>
</feature>
<dbReference type="SUPFAM" id="SSF63829">
    <property type="entry name" value="Calcium-dependent phosphotriesterase"/>
    <property type="match status" value="1"/>
</dbReference>
<reference evidence="2 3" key="1">
    <citation type="submission" date="2007-06" db="EMBL/GenBank/DDBJ databases">
        <authorList>
            <person name="Shimkets L."/>
            <person name="Ferriera S."/>
            <person name="Johnson J."/>
            <person name="Kravitz S."/>
            <person name="Beeson K."/>
            <person name="Sutton G."/>
            <person name="Rogers Y.-H."/>
            <person name="Friedman R."/>
            <person name="Frazier M."/>
            <person name="Venter J.C."/>
        </authorList>
    </citation>
    <scope>NUCLEOTIDE SEQUENCE [LARGE SCALE GENOMIC DNA]</scope>
    <source>
        <strain evidence="2 3">SIR-1</strain>
    </source>
</reference>
<gene>
    <name evidence="2" type="ORF">PPSIR1_02556</name>
</gene>
<evidence type="ECO:0008006" key="4">
    <source>
        <dbReference type="Google" id="ProtNLM"/>
    </source>
</evidence>
<organism evidence="2 3">
    <name type="scientific">Plesiocystis pacifica SIR-1</name>
    <dbReference type="NCBI Taxonomy" id="391625"/>
    <lineage>
        <taxon>Bacteria</taxon>
        <taxon>Pseudomonadati</taxon>
        <taxon>Myxococcota</taxon>
        <taxon>Polyangia</taxon>
        <taxon>Nannocystales</taxon>
        <taxon>Nannocystaceae</taxon>
        <taxon>Plesiocystis</taxon>
    </lineage>
</organism>
<evidence type="ECO:0000256" key="1">
    <source>
        <dbReference type="SAM" id="MobiDB-lite"/>
    </source>
</evidence>
<feature type="compositionally biased region" description="Low complexity" evidence="1">
    <location>
        <begin position="449"/>
        <end position="468"/>
    </location>
</feature>
<dbReference type="eggNOG" id="COG3211">
    <property type="taxonomic scope" value="Bacteria"/>
</dbReference>
<keyword evidence="3" id="KW-1185">Reference proteome</keyword>
<dbReference type="STRING" id="391625.PPSIR1_02556"/>
<dbReference type="EMBL" id="ABCS01000020">
    <property type="protein sequence ID" value="EDM79398.1"/>
    <property type="molecule type" value="Genomic_DNA"/>
</dbReference>
<feature type="compositionally biased region" description="Acidic residues" evidence="1">
    <location>
        <begin position="469"/>
        <end position="479"/>
    </location>
</feature>
<dbReference type="AlphaFoldDB" id="A6G475"/>